<dbReference type="Proteomes" id="UP000184327">
    <property type="component" value="Unassembled WGS sequence"/>
</dbReference>
<evidence type="ECO:0000313" key="3">
    <source>
        <dbReference type="Proteomes" id="UP000184327"/>
    </source>
</evidence>
<name>A0A1M4TT85_9BURK</name>
<dbReference type="EMBL" id="FQUZ01000003">
    <property type="protein sequence ID" value="SHE47604.1"/>
    <property type="molecule type" value="Genomic_DNA"/>
</dbReference>
<dbReference type="GO" id="GO:0006950">
    <property type="term" value="P:response to stress"/>
    <property type="evidence" value="ECO:0007669"/>
    <property type="project" value="TreeGrafter"/>
</dbReference>
<dbReference type="Pfam" id="PF12802">
    <property type="entry name" value="MarR_2"/>
    <property type="match status" value="1"/>
</dbReference>
<proteinExistence type="predicted"/>
<dbReference type="InterPro" id="IPR039422">
    <property type="entry name" value="MarR/SlyA-like"/>
</dbReference>
<dbReference type="InterPro" id="IPR000835">
    <property type="entry name" value="HTH_MarR-typ"/>
</dbReference>
<evidence type="ECO:0000259" key="1">
    <source>
        <dbReference type="PROSITE" id="PS50995"/>
    </source>
</evidence>
<dbReference type="AlphaFoldDB" id="A0A1M4TT85"/>
<dbReference type="InterPro" id="IPR036388">
    <property type="entry name" value="WH-like_DNA-bd_sf"/>
</dbReference>
<keyword evidence="3" id="KW-1185">Reference proteome</keyword>
<protein>
    <submittedName>
        <fullName evidence="2">Transcriptional regulator, MarR family</fullName>
    </submittedName>
</protein>
<reference evidence="2 3" key="1">
    <citation type="submission" date="2016-11" db="EMBL/GenBank/DDBJ databases">
        <authorList>
            <person name="Jaros S."/>
            <person name="Januszkiewicz K."/>
            <person name="Wedrychowicz H."/>
        </authorList>
    </citation>
    <scope>NUCLEOTIDE SEQUENCE [LARGE SCALE GENOMIC DNA]</scope>
    <source>
        <strain evidence="2 3">DSM 16112</strain>
    </source>
</reference>
<accession>A0A1M4TT85</accession>
<dbReference type="PANTHER" id="PTHR33164:SF43">
    <property type="entry name" value="HTH-TYPE TRANSCRIPTIONAL REPRESSOR YETL"/>
    <property type="match status" value="1"/>
</dbReference>
<dbReference type="Gene3D" id="1.10.10.10">
    <property type="entry name" value="Winged helix-like DNA-binding domain superfamily/Winged helix DNA-binding domain"/>
    <property type="match status" value="1"/>
</dbReference>
<dbReference type="InterPro" id="IPR036390">
    <property type="entry name" value="WH_DNA-bd_sf"/>
</dbReference>
<dbReference type="PROSITE" id="PS50995">
    <property type="entry name" value="HTH_MARR_2"/>
    <property type="match status" value="1"/>
</dbReference>
<dbReference type="SMART" id="SM00347">
    <property type="entry name" value="HTH_MARR"/>
    <property type="match status" value="1"/>
</dbReference>
<dbReference type="OrthoDB" id="4549026at2"/>
<organism evidence="2 3">
    <name type="scientific">Lampropedia hyalina DSM 16112</name>
    <dbReference type="NCBI Taxonomy" id="1122156"/>
    <lineage>
        <taxon>Bacteria</taxon>
        <taxon>Pseudomonadati</taxon>
        <taxon>Pseudomonadota</taxon>
        <taxon>Betaproteobacteria</taxon>
        <taxon>Burkholderiales</taxon>
        <taxon>Comamonadaceae</taxon>
        <taxon>Lampropedia</taxon>
    </lineage>
</organism>
<feature type="domain" description="HTH marR-type" evidence="1">
    <location>
        <begin position="10"/>
        <end position="142"/>
    </location>
</feature>
<evidence type="ECO:0000313" key="2">
    <source>
        <dbReference type="EMBL" id="SHE47604.1"/>
    </source>
</evidence>
<sequence length="154" mass="17089">MSHPESNQRPSGICYLIGRLDHALNRRMREVLSPLGLTVSQYTTLSFLETQIQISNAQLAERALISPQSANEIIKQMHSRGWVEREPDPTHGRIVRLSLTDNGYALLEQAHAAVAALETAMLRELGKPQREAMHTGLRQSLHTLGAMLIDSGLS</sequence>
<dbReference type="PANTHER" id="PTHR33164">
    <property type="entry name" value="TRANSCRIPTIONAL REGULATOR, MARR FAMILY"/>
    <property type="match status" value="1"/>
</dbReference>
<gene>
    <name evidence="2" type="ORF">SAMN02745117_00342</name>
</gene>
<dbReference type="SUPFAM" id="SSF46785">
    <property type="entry name" value="Winged helix' DNA-binding domain"/>
    <property type="match status" value="1"/>
</dbReference>
<dbReference type="GO" id="GO:0003700">
    <property type="term" value="F:DNA-binding transcription factor activity"/>
    <property type="evidence" value="ECO:0007669"/>
    <property type="project" value="InterPro"/>
</dbReference>
<dbReference type="RefSeq" id="WP_073353968.1">
    <property type="nucleotide sequence ID" value="NZ_FQUZ01000003.1"/>
</dbReference>
<dbReference type="STRING" id="1122156.SAMN02745117_00342"/>